<dbReference type="Proteomes" id="UP000550401">
    <property type="component" value="Unassembled WGS sequence"/>
</dbReference>
<evidence type="ECO:0000313" key="6">
    <source>
        <dbReference type="EMBL" id="MBA8886847.1"/>
    </source>
</evidence>
<protein>
    <recommendedName>
        <fullName evidence="5">UPF0391 membrane protein FHW12_001038</fullName>
    </recommendedName>
</protein>
<reference evidence="6 7" key="1">
    <citation type="submission" date="2020-07" db="EMBL/GenBank/DDBJ databases">
        <title>Genomic Encyclopedia of Type Strains, Phase IV (KMG-V): Genome sequencing to study the core and pangenomes of soil and plant-associated prokaryotes.</title>
        <authorList>
            <person name="Whitman W."/>
        </authorList>
    </citation>
    <scope>NUCLEOTIDE SEQUENCE [LARGE SCALE GENOMIC DNA]</scope>
    <source>
        <strain evidence="6 7">RH2WT43</strain>
    </source>
</reference>
<comment type="caution">
    <text evidence="6">The sequence shown here is derived from an EMBL/GenBank/DDBJ whole genome shotgun (WGS) entry which is preliminary data.</text>
</comment>
<keyword evidence="7" id="KW-1185">Reference proteome</keyword>
<proteinExistence type="inferred from homology"/>
<dbReference type="GO" id="GO:0005886">
    <property type="term" value="C:plasma membrane"/>
    <property type="evidence" value="ECO:0007669"/>
    <property type="project" value="UniProtKB-SubCell"/>
</dbReference>
<name>A0A839ER64_9GAMM</name>
<evidence type="ECO:0000256" key="1">
    <source>
        <dbReference type="ARBA" id="ARBA00022475"/>
    </source>
</evidence>
<comment type="subcellular location">
    <subcellularLocation>
        <location evidence="5">Cell membrane</location>
        <topology evidence="5">Single-pass membrane protein</topology>
    </subcellularLocation>
</comment>
<dbReference type="AlphaFoldDB" id="A0A839ER64"/>
<evidence type="ECO:0000313" key="7">
    <source>
        <dbReference type="Proteomes" id="UP000550401"/>
    </source>
</evidence>
<feature type="transmembrane region" description="Helical" evidence="5">
    <location>
        <begin position="29"/>
        <end position="48"/>
    </location>
</feature>
<evidence type="ECO:0000256" key="4">
    <source>
        <dbReference type="ARBA" id="ARBA00023136"/>
    </source>
</evidence>
<dbReference type="RefSeq" id="WP_182529889.1">
    <property type="nucleotide sequence ID" value="NZ_JACGXL010000001.1"/>
</dbReference>
<dbReference type="HAMAP" id="MF_01361">
    <property type="entry name" value="UPF0391"/>
    <property type="match status" value="1"/>
</dbReference>
<accession>A0A839ER64</accession>
<keyword evidence="3 5" id="KW-1133">Transmembrane helix</keyword>
<dbReference type="Pfam" id="PF07043">
    <property type="entry name" value="DUF1328"/>
    <property type="match status" value="1"/>
</dbReference>
<dbReference type="InterPro" id="IPR009760">
    <property type="entry name" value="DUF1328"/>
</dbReference>
<keyword evidence="1 5" id="KW-1003">Cell membrane</keyword>
<keyword evidence="4 5" id="KW-0472">Membrane</keyword>
<evidence type="ECO:0000256" key="2">
    <source>
        <dbReference type="ARBA" id="ARBA00022692"/>
    </source>
</evidence>
<gene>
    <name evidence="6" type="ORF">FHW12_001038</name>
</gene>
<organism evidence="6 7">
    <name type="scientific">Dokdonella fugitiva</name>
    <dbReference type="NCBI Taxonomy" id="328517"/>
    <lineage>
        <taxon>Bacteria</taxon>
        <taxon>Pseudomonadati</taxon>
        <taxon>Pseudomonadota</taxon>
        <taxon>Gammaproteobacteria</taxon>
        <taxon>Lysobacterales</taxon>
        <taxon>Rhodanobacteraceae</taxon>
        <taxon>Dokdonella</taxon>
    </lineage>
</organism>
<dbReference type="EMBL" id="JACGXL010000001">
    <property type="protein sequence ID" value="MBA8886847.1"/>
    <property type="molecule type" value="Genomic_DNA"/>
</dbReference>
<comment type="similarity">
    <text evidence="5">Belongs to the UPF0391 family.</text>
</comment>
<keyword evidence="2 5" id="KW-0812">Transmembrane</keyword>
<evidence type="ECO:0000256" key="3">
    <source>
        <dbReference type="ARBA" id="ARBA00022989"/>
    </source>
</evidence>
<evidence type="ECO:0000256" key="5">
    <source>
        <dbReference type="HAMAP-Rule" id="MF_01361"/>
    </source>
</evidence>
<sequence>MLHNALVFLVAAVVAGLFGFTRIVGTPFGVAKILCVTFAILCIVSLYLMRRARARARAVDRGRAEADTNGSQG</sequence>